<proteinExistence type="predicted"/>
<name>A0A7J7NLB4_9MAGN</name>
<keyword evidence="2" id="KW-1185">Reference proteome</keyword>
<evidence type="ECO:0000313" key="2">
    <source>
        <dbReference type="Proteomes" id="UP000541444"/>
    </source>
</evidence>
<organism evidence="1 2">
    <name type="scientific">Kingdonia uniflora</name>
    <dbReference type="NCBI Taxonomy" id="39325"/>
    <lineage>
        <taxon>Eukaryota</taxon>
        <taxon>Viridiplantae</taxon>
        <taxon>Streptophyta</taxon>
        <taxon>Embryophyta</taxon>
        <taxon>Tracheophyta</taxon>
        <taxon>Spermatophyta</taxon>
        <taxon>Magnoliopsida</taxon>
        <taxon>Ranunculales</taxon>
        <taxon>Circaeasteraceae</taxon>
        <taxon>Kingdonia</taxon>
    </lineage>
</organism>
<dbReference type="EMBL" id="JACGCM010000704">
    <property type="protein sequence ID" value="KAF6168041.1"/>
    <property type="molecule type" value="Genomic_DNA"/>
</dbReference>
<dbReference type="AlphaFoldDB" id="A0A7J7NLB4"/>
<evidence type="ECO:0000313" key="1">
    <source>
        <dbReference type="EMBL" id="KAF6168041.1"/>
    </source>
</evidence>
<gene>
    <name evidence="1" type="ORF">GIB67_011426</name>
</gene>
<accession>A0A7J7NLB4</accession>
<dbReference type="Proteomes" id="UP000541444">
    <property type="component" value="Unassembled WGS sequence"/>
</dbReference>
<reference evidence="1 2" key="1">
    <citation type="journal article" date="2020" name="IScience">
        <title>Genome Sequencing of the Endangered Kingdonia uniflora (Circaeasteraceae, Ranunculales) Reveals Potential Mechanisms of Evolutionary Specialization.</title>
        <authorList>
            <person name="Sun Y."/>
            <person name="Deng T."/>
            <person name="Zhang A."/>
            <person name="Moore M.J."/>
            <person name="Landis J.B."/>
            <person name="Lin N."/>
            <person name="Zhang H."/>
            <person name="Zhang X."/>
            <person name="Huang J."/>
            <person name="Zhang X."/>
            <person name="Sun H."/>
            <person name="Wang H."/>
        </authorList>
    </citation>
    <scope>NUCLEOTIDE SEQUENCE [LARGE SCALE GENOMIC DNA]</scope>
    <source>
        <strain evidence="1">TB1705</strain>
        <tissue evidence="1">Leaf</tissue>
    </source>
</reference>
<protein>
    <submittedName>
        <fullName evidence="1">Uncharacterized protein</fullName>
    </submittedName>
</protein>
<comment type="caution">
    <text evidence="1">The sequence shown here is derived from an EMBL/GenBank/DDBJ whole genome shotgun (WGS) entry which is preliminary data.</text>
</comment>
<feature type="non-terminal residue" evidence="1">
    <location>
        <position position="1"/>
    </location>
</feature>
<sequence>MQCFINCYPSIKDIKAAVLWNTLALGLMVLQTTSTMFFGKILASHIFFVSITVIGLEFNMYDIP</sequence>